<feature type="chain" id="PRO_5015657332" evidence="1">
    <location>
        <begin position="21"/>
        <end position="122"/>
    </location>
</feature>
<evidence type="ECO:0000313" key="2">
    <source>
        <dbReference type="EMBL" id="PUU72962.1"/>
    </source>
</evidence>
<keyword evidence="3" id="KW-1185">Reference proteome</keyword>
<name>A0A2T6ZBU1_TUBBO</name>
<dbReference type="Proteomes" id="UP000244722">
    <property type="component" value="Unassembled WGS sequence"/>
</dbReference>
<evidence type="ECO:0000256" key="1">
    <source>
        <dbReference type="SAM" id="SignalP"/>
    </source>
</evidence>
<sequence>MGCTPPGYVLVQLLVHLSICKPFMLIPPGNLVRVEEEGKLTRGGQMGCCAVLHALQVSIGKCGTASVSGDTPRWIVGNALSHKVERCKVGHTKRMMSSFLVNRTGMGSVGRSGYQHMVESYC</sequence>
<comment type="caution">
    <text evidence="2">The sequence shown here is derived from an EMBL/GenBank/DDBJ whole genome shotgun (WGS) entry which is preliminary data.</text>
</comment>
<reference evidence="2 3" key="1">
    <citation type="submission" date="2017-04" db="EMBL/GenBank/DDBJ databases">
        <title>Draft genome sequence of Tuber borchii Vittad., a whitish edible truffle.</title>
        <authorList>
            <consortium name="DOE Joint Genome Institute"/>
            <person name="Murat C."/>
            <person name="Kuo A."/>
            <person name="Barry K.W."/>
            <person name="Clum A."/>
            <person name="Dockter R.B."/>
            <person name="Fauchery L."/>
            <person name="Iotti M."/>
            <person name="Kohler A."/>
            <person name="Labutti K."/>
            <person name="Lindquist E.A."/>
            <person name="Lipzen A."/>
            <person name="Ohm R.A."/>
            <person name="Wang M."/>
            <person name="Grigoriev I.V."/>
            <person name="Zambonelli A."/>
            <person name="Martin F.M."/>
        </authorList>
    </citation>
    <scope>NUCLEOTIDE SEQUENCE [LARGE SCALE GENOMIC DNA]</scope>
    <source>
        <strain evidence="2 3">Tbo3840</strain>
    </source>
</reference>
<dbReference type="EMBL" id="NESQ01000437">
    <property type="protein sequence ID" value="PUU72962.1"/>
    <property type="molecule type" value="Genomic_DNA"/>
</dbReference>
<proteinExistence type="predicted"/>
<evidence type="ECO:0000313" key="3">
    <source>
        <dbReference type="Proteomes" id="UP000244722"/>
    </source>
</evidence>
<dbReference type="AlphaFoldDB" id="A0A2T6ZBU1"/>
<protein>
    <submittedName>
        <fullName evidence="2">Uncharacterized protein</fullName>
    </submittedName>
</protein>
<feature type="signal peptide" evidence="1">
    <location>
        <begin position="1"/>
        <end position="20"/>
    </location>
</feature>
<organism evidence="2 3">
    <name type="scientific">Tuber borchii</name>
    <name type="common">White truffle</name>
    <dbReference type="NCBI Taxonomy" id="42251"/>
    <lineage>
        <taxon>Eukaryota</taxon>
        <taxon>Fungi</taxon>
        <taxon>Dikarya</taxon>
        <taxon>Ascomycota</taxon>
        <taxon>Pezizomycotina</taxon>
        <taxon>Pezizomycetes</taxon>
        <taxon>Pezizales</taxon>
        <taxon>Tuberaceae</taxon>
        <taxon>Tuber</taxon>
    </lineage>
</organism>
<accession>A0A2T6ZBU1</accession>
<keyword evidence="1" id="KW-0732">Signal</keyword>
<gene>
    <name evidence="2" type="ORF">B9Z19DRAFT_1096152</name>
</gene>